<dbReference type="OrthoDB" id="65596at2759"/>
<keyword evidence="5" id="KW-0479">Metal-binding</keyword>
<dbReference type="GO" id="GO:0030968">
    <property type="term" value="P:endoplasmic reticulum unfolded protein response"/>
    <property type="evidence" value="ECO:0007669"/>
    <property type="project" value="TreeGrafter"/>
</dbReference>
<feature type="compositionally biased region" description="Polar residues" evidence="12">
    <location>
        <begin position="106"/>
        <end position="116"/>
    </location>
</feature>
<organism evidence="14 15">
    <name type="scientific">Hymenoscyphus fraxineus</name>
    <dbReference type="NCBI Taxonomy" id="746836"/>
    <lineage>
        <taxon>Eukaryota</taxon>
        <taxon>Fungi</taxon>
        <taxon>Dikarya</taxon>
        <taxon>Ascomycota</taxon>
        <taxon>Pezizomycotina</taxon>
        <taxon>Leotiomycetes</taxon>
        <taxon>Helotiales</taxon>
        <taxon>Helotiaceae</taxon>
        <taxon>Hymenoscyphus</taxon>
    </lineage>
</organism>
<evidence type="ECO:0000313" key="15">
    <source>
        <dbReference type="Proteomes" id="UP000696280"/>
    </source>
</evidence>
<dbReference type="PANTHER" id="PTHR13312:SF0">
    <property type="entry name" value="UBIQUITIN THIOESTERASE OTU1"/>
    <property type="match status" value="1"/>
</dbReference>
<dbReference type="Pfam" id="PF02338">
    <property type="entry name" value="OTU"/>
    <property type="match status" value="1"/>
</dbReference>
<proteinExistence type="predicted"/>
<dbReference type="Pfam" id="PF21403">
    <property type="entry name" value="OTU1_UBXL"/>
    <property type="match status" value="1"/>
</dbReference>
<dbReference type="InterPro" id="IPR038765">
    <property type="entry name" value="Papain-like_cys_pep_sf"/>
</dbReference>
<dbReference type="Pfam" id="PF24560">
    <property type="entry name" value="zf-C2H2_OTU1_C"/>
    <property type="match status" value="1"/>
</dbReference>
<keyword evidence="3 11" id="KW-0963">Cytoplasm</keyword>
<accession>A0A9N9PT91</accession>
<dbReference type="GO" id="GO:0004843">
    <property type="term" value="F:cysteine-type deubiquitinase activity"/>
    <property type="evidence" value="ECO:0007669"/>
    <property type="project" value="UniProtKB-UniRule"/>
</dbReference>
<name>A0A9N9PT91_9HELO</name>
<dbReference type="GO" id="GO:0008270">
    <property type="term" value="F:zinc ion binding"/>
    <property type="evidence" value="ECO:0007669"/>
    <property type="project" value="UniProtKB-KW"/>
</dbReference>
<evidence type="ECO:0000256" key="2">
    <source>
        <dbReference type="ARBA" id="ARBA00004496"/>
    </source>
</evidence>
<keyword evidence="4" id="KW-0645">Protease</keyword>
<dbReference type="PROSITE" id="PS50802">
    <property type="entry name" value="OTU"/>
    <property type="match status" value="1"/>
</dbReference>
<evidence type="ECO:0000256" key="11">
    <source>
        <dbReference type="RuleBase" id="RU367104"/>
    </source>
</evidence>
<dbReference type="EC" id="3.4.19.12" evidence="11"/>
<feature type="compositionally biased region" description="Polar residues" evidence="12">
    <location>
        <begin position="81"/>
        <end position="93"/>
    </location>
</feature>
<dbReference type="Gene3D" id="3.90.70.80">
    <property type="match status" value="1"/>
</dbReference>
<evidence type="ECO:0000256" key="7">
    <source>
        <dbReference type="ARBA" id="ARBA00022786"/>
    </source>
</evidence>
<evidence type="ECO:0000259" key="13">
    <source>
        <dbReference type="PROSITE" id="PS50802"/>
    </source>
</evidence>
<evidence type="ECO:0000256" key="6">
    <source>
        <dbReference type="ARBA" id="ARBA00022771"/>
    </source>
</evidence>
<evidence type="ECO:0000256" key="10">
    <source>
        <dbReference type="ARBA" id="ARBA00022833"/>
    </source>
</evidence>
<evidence type="ECO:0000256" key="5">
    <source>
        <dbReference type="ARBA" id="ARBA00022723"/>
    </source>
</evidence>
<dbReference type="GO" id="GO:0005634">
    <property type="term" value="C:nucleus"/>
    <property type="evidence" value="ECO:0007669"/>
    <property type="project" value="TreeGrafter"/>
</dbReference>
<gene>
    <name evidence="14" type="ORF">HYFRA_00008639</name>
</gene>
<comment type="catalytic activity">
    <reaction evidence="1 11">
        <text>Thiol-dependent hydrolysis of ester, thioester, amide, peptide and isopeptide bonds formed by the C-terminal Gly of ubiquitin (a 76-residue protein attached to proteins as an intracellular targeting signal).</text>
        <dbReference type="EC" id="3.4.19.12"/>
    </reaction>
</comment>
<protein>
    <recommendedName>
        <fullName evidence="11">Ubiquitin thioesterase OTU</fullName>
        <ecNumber evidence="11">3.4.19.12</ecNumber>
    </recommendedName>
</protein>
<keyword evidence="6" id="KW-0863">Zinc-finger</keyword>
<dbReference type="AlphaFoldDB" id="A0A9N9PT91"/>
<dbReference type="GO" id="GO:0016579">
    <property type="term" value="P:protein deubiquitination"/>
    <property type="evidence" value="ECO:0007669"/>
    <property type="project" value="TreeGrafter"/>
</dbReference>
<evidence type="ECO:0000256" key="1">
    <source>
        <dbReference type="ARBA" id="ARBA00000707"/>
    </source>
</evidence>
<evidence type="ECO:0000313" key="14">
    <source>
        <dbReference type="EMBL" id="CAG8954950.1"/>
    </source>
</evidence>
<evidence type="ECO:0000256" key="4">
    <source>
        <dbReference type="ARBA" id="ARBA00022670"/>
    </source>
</evidence>
<keyword evidence="10" id="KW-0862">Zinc</keyword>
<dbReference type="Gene3D" id="3.10.20.90">
    <property type="entry name" value="Phosphatidylinositol 3-kinase Catalytic Subunit, Chain A, domain 1"/>
    <property type="match status" value="1"/>
</dbReference>
<dbReference type="FunFam" id="3.90.70.80:FF:000016">
    <property type="entry name" value="Putative ubiquitin thioesterase otu1"/>
    <property type="match status" value="1"/>
</dbReference>
<comment type="subcellular location">
    <subcellularLocation>
        <location evidence="2 11">Cytoplasm</location>
    </subcellularLocation>
</comment>
<dbReference type="EMBL" id="CAJVRL010000058">
    <property type="protein sequence ID" value="CAG8954950.1"/>
    <property type="molecule type" value="Genomic_DNA"/>
</dbReference>
<dbReference type="PANTHER" id="PTHR13312">
    <property type="entry name" value="HIV-INDUCED PROTEIN-7-LIKE PROTEASE"/>
    <property type="match status" value="1"/>
</dbReference>
<comment type="caution">
    <text evidence="14">The sequence shown here is derived from an EMBL/GenBank/DDBJ whole genome shotgun (WGS) entry which is preliminary data.</text>
</comment>
<keyword evidence="9 11" id="KW-0788">Thiol protease</keyword>
<feature type="region of interest" description="Disordered" evidence="12">
    <location>
        <begin position="67"/>
        <end position="124"/>
    </location>
</feature>
<keyword evidence="8 11" id="KW-0378">Hydrolase</keyword>
<dbReference type="InterPro" id="IPR057766">
    <property type="entry name" value="Znf-C2H2_OTU1-like_C"/>
</dbReference>
<feature type="domain" description="OTU" evidence="13">
    <location>
        <begin position="147"/>
        <end position="268"/>
    </location>
</feature>
<dbReference type="InterPro" id="IPR048857">
    <property type="entry name" value="OTU1_Ubl"/>
</dbReference>
<evidence type="ECO:0000256" key="12">
    <source>
        <dbReference type="SAM" id="MobiDB-lite"/>
    </source>
</evidence>
<evidence type="ECO:0000256" key="9">
    <source>
        <dbReference type="ARBA" id="ARBA00022807"/>
    </source>
</evidence>
<dbReference type="GO" id="GO:0036503">
    <property type="term" value="P:ERAD pathway"/>
    <property type="evidence" value="ECO:0007669"/>
    <property type="project" value="TreeGrafter"/>
</dbReference>
<reference evidence="14" key="1">
    <citation type="submission" date="2021-07" db="EMBL/GenBank/DDBJ databases">
        <authorList>
            <person name="Durling M."/>
        </authorList>
    </citation>
    <scope>NUCLEOTIDE SEQUENCE</scope>
</reference>
<sequence length="352" mass="38485">MRARLRAPGGVSTITLADDATIQHLIAEIKEKTSISNFDVKYGYPPRPLRLEQYEKSQRLSALDVKLDGEQLTISPRDDPSTTPSNPAVSQGGANKVTAQKGGDFSFTNAPGSQASGEKKHKPIALKTKVMDEDVPEIPLPEHGATLVLRVMPDDNSCLFRAFGTAVLPGDDQSMPELRSLVASAIQAEPDVYSTVVLEREPDDYCRWIQTQDAWGGAIEMGILANHFDIEICSIDVKSLRVDKFNEGKPTRCILVYSGIHYDTIVQSPSDPPHTKADAPPDFDKRVFDSDDDALLVAALELCKKLQSKNYYTDTGGMKIKCQICGSILIGQGQANTHAQQTGHYDMAEIPV</sequence>
<dbReference type="InterPro" id="IPR003323">
    <property type="entry name" value="OTU_dom"/>
</dbReference>
<keyword evidence="7 11" id="KW-0833">Ubl conjugation pathway</keyword>
<comment type="function">
    <text evidence="11">Hydrolase that can remove conjugated ubiquitin from proteins and may therefore play an important regulatory role at the level of protein turnover by preventing degradation.</text>
</comment>
<dbReference type="SUPFAM" id="SSF54001">
    <property type="entry name" value="Cysteine proteinases"/>
    <property type="match status" value="1"/>
</dbReference>
<dbReference type="Proteomes" id="UP000696280">
    <property type="component" value="Unassembled WGS sequence"/>
</dbReference>
<keyword evidence="15" id="KW-1185">Reference proteome</keyword>
<evidence type="ECO:0000256" key="3">
    <source>
        <dbReference type="ARBA" id="ARBA00022490"/>
    </source>
</evidence>
<dbReference type="GO" id="GO:0005829">
    <property type="term" value="C:cytosol"/>
    <property type="evidence" value="ECO:0007669"/>
    <property type="project" value="TreeGrafter"/>
</dbReference>
<evidence type="ECO:0000256" key="8">
    <source>
        <dbReference type="ARBA" id="ARBA00022801"/>
    </source>
</evidence>
<dbReference type="CDD" id="cd22745">
    <property type="entry name" value="OTU_OTU1"/>
    <property type="match status" value="1"/>
</dbReference>